<dbReference type="PROSITE" id="PS50082">
    <property type="entry name" value="WD_REPEATS_2"/>
    <property type="match status" value="2"/>
</dbReference>
<keyword evidence="3" id="KW-0833">Ubl conjugation pathway</keyword>
<dbReference type="InterPro" id="IPR015943">
    <property type="entry name" value="WD40/YVTN_repeat-like_dom_sf"/>
</dbReference>
<evidence type="ECO:0000256" key="3">
    <source>
        <dbReference type="ARBA" id="ARBA00022786"/>
    </source>
</evidence>
<dbReference type="PANTHER" id="PTHR19872">
    <property type="entry name" value="UBIQUITIN LIGASE SPECIFICITY FACTOR/HREP PROTEIN"/>
    <property type="match status" value="1"/>
</dbReference>
<feature type="repeat" description="WD" evidence="4">
    <location>
        <begin position="51"/>
        <end position="75"/>
    </location>
</feature>
<dbReference type="PANTHER" id="PTHR19872:SF9">
    <property type="entry name" value="UBIQUITIN-BINDING SDF UBIQUITIN LIGASE COMPLEX SUBUNIT"/>
    <property type="match status" value="1"/>
</dbReference>
<reference evidence="7" key="1">
    <citation type="journal article" date="2017" name="Genome Announc.">
        <title>Genome sequences of Cyberlindnera fabianii 65, Pichia kudriavzevii 129, and Saccharomyces cerevisiae 131 isolated from fermented masau fruits in Zimbabwe.</title>
        <authorList>
            <person name="van Rijswijck I.M.H."/>
            <person name="Derks M.F.L."/>
            <person name="Abee T."/>
            <person name="de Ridder D."/>
            <person name="Smid E.J."/>
        </authorList>
    </citation>
    <scope>NUCLEOTIDE SEQUENCE [LARGE SCALE GENOMIC DNA]</scope>
    <source>
        <strain evidence="7">129</strain>
    </source>
</reference>
<dbReference type="InterPro" id="IPR020472">
    <property type="entry name" value="WD40_PAC1"/>
</dbReference>
<evidence type="ECO:0000313" key="6">
    <source>
        <dbReference type="EMBL" id="ONH70557.1"/>
    </source>
</evidence>
<gene>
    <name evidence="6" type="ORF">BOH78_5136</name>
</gene>
<evidence type="ECO:0000313" key="7">
    <source>
        <dbReference type="Proteomes" id="UP000189274"/>
    </source>
</evidence>
<evidence type="ECO:0000256" key="1">
    <source>
        <dbReference type="ARBA" id="ARBA00022574"/>
    </source>
</evidence>
<feature type="region of interest" description="Disordered" evidence="5">
    <location>
        <begin position="1"/>
        <end position="39"/>
    </location>
</feature>
<comment type="caution">
    <text evidence="6">The sequence shown here is derived from an EMBL/GenBank/DDBJ whole genome shotgun (WGS) entry which is preliminary data.</text>
</comment>
<dbReference type="EMBL" id="MQVM01000086">
    <property type="protein sequence ID" value="ONH70557.1"/>
    <property type="molecule type" value="Genomic_DNA"/>
</dbReference>
<dbReference type="PROSITE" id="PS00678">
    <property type="entry name" value="WD_REPEATS_1"/>
    <property type="match status" value="2"/>
</dbReference>
<dbReference type="Gene3D" id="2.130.10.10">
    <property type="entry name" value="YVTN repeat-like/Quinoprotein amine dehydrogenase"/>
    <property type="match status" value="1"/>
</dbReference>
<proteinExistence type="predicted"/>
<organism evidence="6 7">
    <name type="scientific">Pichia kudriavzevii</name>
    <name type="common">Yeast</name>
    <name type="synonym">Issatchenkia orientalis</name>
    <dbReference type="NCBI Taxonomy" id="4909"/>
    <lineage>
        <taxon>Eukaryota</taxon>
        <taxon>Fungi</taxon>
        <taxon>Dikarya</taxon>
        <taxon>Ascomycota</taxon>
        <taxon>Saccharomycotina</taxon>
        <taxon>Pichiomycetes</taxon>
        <taxon>Pichiales</taxon>
        <taxon>Pichiaceae</taxon>
        <taxon>Pichia</taxon>
    </lineage>
</organism>
<feature type="compositionally biased region" description="Basic and acidic residues" evidence="5">
    <location>
        <begin position="1"/>
        <end position="11"/>
    </location>
</feature>
<dbReference type="InterPro" id="IPR051075">
    <property type="entry name" value="SCF_subunit_WD-repeat"/>
</dbReference>
<dbReference type="AlphaFoldDB" id="A0A1V2LF83"/>
<dbReference type="InterPro" id="IPR001680">
    <property type="entry name" value="WD40_rpt"/>
</dbReference>
<dbReference type="Proteomes" id="UP000189274">
    <property type="component" value="Unassembled WGS sequence"/>
</dbReference>
<dbReference type="PRINTS" id="PR00320">
    <property type="entry name" value="GPROTEINBRPT"/>
</dbReference>
<evidence type="ECO:0000256" key="2">
    <source>
        <dbReference type="ARBA" id="ARBA00022737"/>
    </source>
</evidence>
<evidence type="ECO:0000256" key="4">
    <source>
        <dbReference type="PROSITE-ProRule" id="PRU00221"/>
    </source>
</evidence>
<protein>
    <submittedName>
        <fullName evidence="6">Putative E3 ubiquitin ligase complex SCF subunit sconB</fullName>
    </submittedName>
</protein>
<keyword evidence="6" id="KW-0436">Ligase</keyword>
<dbReference type="Pfam" id="PF00400">
    <property type="entry name" value="WD40"/>
    <property type="match status" value="2"/>
</dbReference>
<dbReference type="VEuPathDB" id="FungiDB:C5L36_0D04290"/>
<evidence type="ECO:0000256" key="5">
    <source>
        <dbReference type="SAM" id="MobiDB-lite"/>
    </source>
</evidence>
<feature type="compositionally biased region" description="Acidic residues" evidence="5">
    <location>
        <begin position="12"/>
        <end position="37"/>
    </location>
</feature>
<dbReference type="SMART" id="SM00320">
    <property type="entry name" value="WD40"/>
    <property type="match status" value="2"/>
</dbReference>
<dbReference type="InterPro" id="IPR019775">
    <property type="entry name" value="WD40_repeat_CS"/>
</dbReference>
<dbReference type="PROSITE" id="PS50294">
    <property type="entry name" value="WD_REPEATS_REGION"/>
    <property type="match status" value="1"/>
</dbReference>
<accession>A0A1V2LF83</accession>
<keyword evidence="1 4" id="KW-0853">WD repeat</keyword>
<dbReference type="SUPFAM" id="SSF50978">
    <property type="entry name" value="WD40 repeat-like"/>
    <property type="match status" value="1"/>
</dbReference>
<sequence length="137" mass="15418">MKMVVREIMRDNDDDNDDDDDDDNEHDEDNDDGVDETPLEKFVKTRANLPNYILTASLDNTIKLWDVKTGKCVRTQFGHIEGVWSISADTFRIVSGSHDKSIKIWDLQNGQCMHTLTNASSVTCVGLGDSRIVCGLR</sequence>
<dbReference type="InterPro" id="IPR036322">
    <property type="entry name" value="WD40_repeat_dom_sf"/>
</dbReference>
<feature type="repeat" description="WD" evidence="4">
    <location>
        <begin position="76"/>
        <end position="115"/>
    </location>
</feature>
<keyword evidence="2" id="KW-0677">Repeat</keyword>
<dbReference type="GO" id="GO:0016874">
    <property type="term" value="F:ligase activity"/>
    <property type="evidence" value="ECO:0007669"/>
    <property type="project" value="UniProtKB-KW"/>
</dbReference>
<name>A0A1V2LF83_PICKU</name>